<dbReference type="UniPathway" id="UPA00705"/>
<dbReference type="InterPro" id="IPR036636">
    <property type="entry name" value="COX7C/Cox8_sf"/>
</dbReference>
<keyword evidence="7" id="KW-0812">Transmembrane</keyword>
<reference evidence="8 9" key="1">
    <citation type="journal article" date="2019" name="Nat. Ecol. Evol.">
        <title>Megaphylogeny resolves global patterns of mushroom evolution.</title>
        <authorList>
            <person name="Varga T."/>
            <person name="Krizsan K."/>
            <person name="Foldi C."/>
            <person name="Dima B."/>
            <person name="Sanchez-Garcia M."/>
            <person name="Sanchez-Ramirez S."/>
            <person name="Szollosi G.J."/>
            <person name="Szarkandi J.G."/>
            <person name="Papp V."/>
            <person name="Albert L."/>
            <person name="Andreopoulos W."/>
            <person name="Angelini C."/>
            <person name="Antonin V."/>
            <person name="Barry K.W."/>
            <person name="Bougher N.L."/>
            <person name="Buchanan P."/>
            <person name="Buyck B."/>
            <person name="Bense V."/>
            <person name="Catcheside P."/>
            <person name="Chovatia M."/>
            <person name="Cooper J."/>
            <person name="Damon W."/>
            <person name="Desjardin D."/>
            <person name="Finy P."/>
            <person name="Geml J."/>
            <person name="Haridas S."/>
            <person name="Hughes K."/>
            <person name="Justo A."/>
            <person name="Karasinski D."/>
            <person name="Kautmanova I."/>
            <person name="Kiss B."/>
            <person name="Kocsube S."/>
            <person name="Kotiranta H."/>
            <person name="LaButti K.M."/>
            <person name="Lechner B.E."/>
            <person name="Liimatainen K."/>
            <person name="Lipzen A."/>
            <person name="Lukacs Z."/>
            <person name="Mihaltcheva S."/>
            <person name="Morgado L.N."/>
            <person name="Niskanen T."/>
            <person name="Noordeloos M.E."/>
            <person name="Ohm R.A."/>
            <person name="Ortiz-Santana B."/>
            <person name="Ovrebo C."/>
            <person name="Racz N."/>
            <person name="Riley R."/>
            <person name="Savchenko A."/>
            <person name="Shiryaev A."/>
            <person name="Soop K."/>
            <person name="Spirin V."/>
            <person name="Szebenyi C."/>
            <person name="Tomsovsky M."/>
            <person name="Tulloss R.E."/>
            <person name="Uehling J."/>
            <person name="Grigoriev I.V."/>
            <person name="Vagvolgyi C."/>
            <person name="Papp T."/>
            <person name="Martin F.M."/>
            <person name="Miettinen O."/>
            <person name="Hibbett D.S."/>
            <person name="Nagy L.G."/>
        </authorList>
    </citation>
    <scope>NUCLEOTIDE SEQUENCE [LARGE SCALE GENOMIC DNA]</scope>
    <source>
        <strain evidence="8 9">CBS 962.96</strain>
    </source>
</reference>
<dbReference type="EMBL" id="ML179153">
    <property type="protein sequence ID" value="THU97549.1"/>
    <property type="molecule type" value="Genomic_DNA"/>
</dbReference>
<dbReference type="AlphaFoldDB" id="A0A4S8M5M7"/>
<evidence type="ECO:0000256" key="1">
    <source>
        <dbReference type="ARBA" id="ARBA00004434"/>
    </source>
</evidence>
<feature type="transmembrane region" description="Helical" evidence="7">
    <location>
        <begin position="64"/>
        <end position="83"/>
    </location>
</feature>
<evidence type="ECO:0000256" key="4">
    <source>
        <dbReference type="ARBA" id="ARBA00022792"/>
    </source>
</evidence>
<organism evidence="8 9">
    <name type="scientific">Dendrothele bispora (strain CBS 962.96)</name>
    <dbReference type="NCBI Taxonomy" id="1314807"/>
    <lineage>
        <taxon>Eukaryota</taxon>
        <taxon>Fungi</taxon>
        <taxon>Dikarya</taxon>
        <taxon>Basidiomycota</taxon>
        <taxon>Agaricomycotina</taxon>
        <taxon>Agaricomycetes</taxon>
        <taxon>Agaricomycetidae</taxon>
        <taxon>Agaricales</taxon>
        <taxon>Agaricales incertae sedis</taxon>
        <taxon>Dendrothele</taxon>
    </lineage>
</organism>
<evidence type="ECO:0000256" key="3">
    <source>
        <dbReference type="ARBA" id="ARBA00010514"/>
    </source>
</evidence>
<dbReference type="Pfam" id="PF02935">
    <property type="entry name" value="COX7C"/>
    <property type="match status" value="1"/>
</dbReference>
<comment type="subunit">
    <text evidence="7">Component of the cytochrome c oxidase (complex IV, CIV), a multisubunit enzyme composed of a catalytic core of 3 subunits and several supernumerary subunits. The complex exists as a monomer or a dimer and forms supercomplexes (SCs) in the inner mitochondrial membrane with ubiquinol-cytochrome c oxidoreductase (cytochrome b-c1 complex, complex III, CIII).</text>
</comment>
<dbReference type="Proteomes" id="UP000297245">
    <property type="component" value="Unassembled WGS sequence"/>
</dbReference>
<evidence type="ECO:0000256" key="2">
    <source>
        <dbReference type="ARBA" id="ARBA00004673"/>
    </source>
</evidence>
<dbReference type="OrthoDB" id="9974841at2759"/>
<dbReference type="InterPro" id="IPR004202">
    <property type="entry name" value="COX7C/Cox8"/>
</dbReference>
<proteinExistence type="inferred from homology"/>
<keyword evidence="4 7" id="KW-0999">Mitochondrion inner membrane</keyword>
<dbReference type="Gene3D" id="4.10.49.10">
    <property type="entry name" value="Cytochrome c oxidase subunit VIIc"/>
    <property type="match status" value="1"/>
</dbReference>
<evidence type="ECO:0000313" key="8">
    <source>
        <dbReference type="EMBL" id="THU97549.1"/>
    </source>
</evidence>
<comment type="pathway">
    <text evidence="2 7">Energy metabolism; oxidative phosphorylation.</text>
</comment>
<comment type="subcellular location">
    <subcellularLocation>
        <location evidence="1 7">Mitochondrion inner membrane</location>
        <topology evidence="1 7">Single-pass membrane protein</topology>
    </subcellularLocation>
</comment>
<evidence type="ECO:0000256" key="6">
    <source>
        <dbReference type="ARBA" id="ARBA00023136"/>
    </source>
</evidence>
<evidence type="ECO:0000256" key="7">
    <source>
        <dbReference type="RuleBase" id="RU368123"/>
    </source>
</evidence>
<evidence type="ECO:0000313" key="9">
    <source>
        <dbReference type="Proteomes" id="UP000297245"/>
    </source>
</evidence>
<comment type="similarity">
    <text evidence="3 7">Belongs to the cytochrome c oxidase VIIc family.</text>
</comment>
<keyword evidence="7" id="KW-0809">Transit peptide</keyword>
<sequence>MSFLAPTIRTTARTIRVQARGVHHTEITPIAGGMPSIKGSTHAHADLSHLPFDYKSKSAFVTKAGAFLGTAFAIPWVAIWWRWHRPGGLKNP</sequence>
<keyword evidence="6 7" id="KW-0472">Membrane</keyword>
<dbReference type="GO" id="GO:0005743">
    <property type="term" value="C:mitochondrial inner membrane"/>
    <property type="evidence" value="ECO:0007669"/>
    <property type="project" value="UniProtKB-SubCell"/>
</dbReference>
<dbReference type="GO" id="GO:0006123">
    <property type="term" value="P:mitochondrial electron transport, cytochrome c to oxygen"/>
    <property type="evidence" value="ECO:0007669"/>
    <property type="project" value="UniProtKB-UniRule"/>
</dbReference>
<keyword evidence="5 7" id="KW-0496">Mitochondrion</keyword>
<dbReference type="GO" id="GO:0045277">
    <property type="term" value="C:respiratory chain complex IV"/>
    <property type="evidence" value="ECO:0007669"/>
    <property type="project" value="UniProtKB-UniRule"/>
</dbReference>
<protein>
    <recommendedName>
        <fullName evidence="7">Cytochrome c oxidase subunit 8, mitochondrial</fullName>
    </recommendedName>
    <alternativeName>
        <fullName evidence="7">Cytochrome c oxidase polypeptide VIII</fullName>
    </alternativeName>
</protein>
<accession>A0A4S8M5M7</accession>
<evidence type="ECO:0000256" key="5">
    <source>
        <dbReference type="ARBA" id="ARBA00023128"/>
    </source>
</evidence>
<keyword evidence="9" id="KW-1185">Reference proteome</keyword>
<comment type="function">
    <text evidence="7">Component of the cytochrome c oxidase, the last enzyme in the mitochondrial electron transport chain which drives oxidative phosphorylation. The respiratory chain contains 3 multisubunit complexes succinate dehydrogenase (complex II, CII), ubiquinol-cytochrome c oxidoreductase (cytochrome b-c1 complex, complex III, CIII) and cytochrome c oxidase (complex IV, CIV), that cooperate to transfer electrons derived from NADH and succinate to molecular oxygen, creating an electrochemical gradient over the inner membrane that drives transmembrane transport and the ATP synthase. Cytochrome c oxidase is the component of the respiratory chain that catalyzes the reduction of oxygen to water. Electrons originating from reduced cytochrome c in the intermembrane space (IMS) are transferred via the dinuclear copper A center (CU(A)) of subunit 2 and heme A of subunit 1 to the active site in subunit 1, a binuclear center (BNC) formed by heme A3 and copper B (CU(B)). The BNC reduces molecular oxygen to 2 water molecules using 4 electrons from cytochrome c in the IMS and 4 protons from the mitochondrial matrix.</text>
</comment>
<gene>
    <name evidence="8" type="ORF">K435DRAFT_777980</name>
</gene>
<keyword evidence="7" id="KW-1133">Transmembrane helix</keyword>
<name>A0A4S8M5M7_DENBC</name>